<dbReference type="OrthoDB" id="9765926at2"/>
<sequence>MKRKFYLLRTLCVGTLLAGCCGPLQAQHIALDWAKQVSGAGIGAGNNNGNAIATDAAGNIYTCGRFSGTADFDPGPAVYPLTANSAADIFVMKQDAAGQLLWARHMGGASPSADVNQAVSIAVDVTGNVYTTGIYAGTADFDPGPGVANLTYGGGWSDAFISKLDASGNYVWAKSYSGPGDESGSEIVLDESGNIYTYGTFTGTVDFDPGPNAFPMTATGVAGYVSKLDASGNFVWAKKLAGTGNFLSGSMAVSATGNLYLMGNISDGPVDVDPGSATVNIQPQGILDACVIKLDNNGNFGWVRQIGGMFSFAAGIKITVDKLEHISVAGLYLAGIDFSTAPAMSLSSIADEEIFLAKLDASGTFLWTKSTTGNAGASAELYGLKADPYNNLLLSGFFKGTVDFDPGVGTASMSTTSNSVANGFFVKLDNGGNFKWAKQVAAHGFSSCRAITGDVSGNVYTTGHFKDTADFDPGTGVTNLYTTGSKENIFVARYACTDTTSSVIVEAGIPCTGYSFRGITYNHSGIYTVTLPNAAGCDSTITLDLTITPFQVAITANQYTLQAAAVYTTYQWLKNGSAVAGATASSYQVTANGAYALVATNAEGCTDTSDVYTVSGYTGIDDINVIAAAIEVYPNPASDAVFINAPLPVNLTLTDITGKVLLQAHQAKRIPVAQLAAGVYLLRITDREGRILKTEKIVRSR</sequence>
<evidence type="ECO:0000259" key="2">
    <source>
        <dbReference type="Pfam" id="PF18962"/>
    </source>
</evidence>
<dbReference type="PANTHER" id="PTHR35580:SF1">
    <property type="entry name" value="PHYTASE-LIKE DOMAIN-CONTAINING PROTEIN"/>
    <property type="match status" value="1"/>
</dbReference>
<dbReference type="EMBL" id="PYGD01000006">
    <property type="protein sequence ID" value="PSK91189.1"/>
    <property type="molecule type" value="Genomic_DNA"/>
</dbReference>
<dbReference type="PROSITE" id="PS51257">
    <property type="entry name" value="PROKAR_LIPOPROTEIN"/>
    <property type="match status" value="1"/>
</dbReference>
<organism evidence="3 4">
    <name type="scientific">Taibaiella chishuiensis</name>
    <dbReference type="NCBI Taxonomy" id="1434707"/>
    <lineage>
        <taxon>Bacteria</taxon>
        <taxon>Pseudomonadati</taxon>
        <taxon>Bacteroidota</taxon>
        <taxon>Chitinophagia</taxon>
        <taxon>Chitinophagales</taxon>
        <taxon>Chitinophagaceae</taxon>
        <taxon>Taibaiella</taxon>
    </lineage>
</organism>
<protein>
    <submittedName>
        <fullName evidence="3">Putative secreted protein (Por secretion system target)</fullName>
    </submittedName>
</protein>
<comment type="caution">
    <text evidence="3">The sequence shown here is derived from an EMBL/GenBank/DDBJ whole genome shotgun (WGS) entry which is preliminary data.</text>
</comment>
<dbReference type="AlphaFoldDB" id="A0A2P8D1U1"/>
<dbReference type="InterPro" id="IPR026444">
    <property type="entry name" value="Secre_tail"/>
</dbReference>
<evidence type="ECO:0000256" key="1">
    <source>
        <dbReference type="SAM" id="SignalP"/>
    </source>
</evidence>
<proteinExistence type="predicted"/>
<evidence type="ECO:0000313" key="3">
    <source>
        <dbReference type="EMBL" id="PSK91189.1"/>
    </source>
</evidence>
<accession>A0A2P8D1U1</accession>
<dbReference type="Proteomes" id="UP000240572">
    <property type="component" value="Unassembled WGS sequence"/>
</dbReference>
<gene>
    <name evidence="3" type="ORF">B0I18_106201</name>
</gene>
<keyword evidence="4" id="KW-1185">Reference proteome</keyword>
<dbReference type="Gene3D" id="2.60.40.10">
    <property type="entry name" value="Immunoglobulins"/>
    <property type="match status" value="1"/>
</dbReference>
<dbReference type="SUPFAM" id="SSF101898">
    <property type="entry name" value="NHL repeat"/>
    <property type="match status" value="1"/>
</dbReference>
<feature type="chain" id="PRO_5015172280" evidence="1">
    <location>
        <begin position="27"/>
        <end position="701"/>
    </location>
</feature>
<dbReference type="InterPro" id="IPR013783">
    <property type="entry name" value="Ig-like_fold"/>
</dbReference>
<dbReference type="InterPro" id="IPR052918">
    <property type="entry name" value="Motility_Chemotaxis_Reg"/>
</dbReference>
<dbReference type="Pfam" id="PF18962">
    <property type="entry name" value="Por_Secre_tail"/>
    <property type="match status" value="1"/>
</dbReference>
<evidence type="ECO:0000313" key="4">
    <source>
        <dbReference type="Proteomes" id="UP000240572"/>
    </source>
</evidence>
<dbReference type="NCBIfam" id="TIGR04183">
    <property type="entry name" value="Por_Secre_tail"/>
    <property type="match status" value="1"/>
</dbReference>
<feature type="domain" description="Secretion system C-terminal sorting" evidence="2">
    <location>
        <begin position="632"/>
        <end position="693"/>
    </location>
</feature>
<name>A0A2P8D1U1_9BACT</name>
<keyword evidence="1" id="KW-0732">Signal</keyword>
<dbReference type="PANTHER" id="PTHR35580">
    <property type="entry name" value="CELL SURFACE GLYCOPROTEIN (S-LAYER PROTEIN)-LIKE PROTEIN"/>
    <property type="match status" value="1"/>
</dbReference>
<dbReference type="RefSeq" id="WP_106523787.1">
    <property type="nucleotide sequence ID" value="NZ_PYGD01000006.1"/>
</dbReference>
<feature type="signal peptide" evidence="1">
    <location>
        <begin position="1"/>
        <end position="26"/>
    </location>
</feature>
<reference evidence="3 4" key="1">
    <citation type="submission" date="2018-03" db="EMBL/GenBank/DDBJ databases">
        <title>Genomic Encyclopedia of Type Strains, Phase III (KMG-III): the genomes of soil and plant-associated and newly described type strains.</title>
        <authorList>
            <person name="Whitman W."/>
        </authorList>
    </citation>
    <scope>NUCLEOTIDE SEQUENCE [LARGE SCALE GENOMIC DNA]</scope>
    <source>
        <strain evidence="3 4">CGMCC 1.12700</strain>
    </source>
</reference>